<sequence length="110" mass="11971">MSETFPAANKKAVIDFGYDGPFGPFAAELSFNEADSTVTFLVTRGSMLDKTETCSYEASMITEGIWLVMWREADGLTVVQIQDFNTGRVTSGVTTPDHQLVQINGAISLL</sequence>
<proteinExistence type="predicted"/>
<protein>
    <submittedName>
        <fullName evidence="2">Unannotated protein</fullName>
    </submittedName>
</protein>
<name>A0A6J6E3T6_9ZZZZ</name>
<evidence type="ECO:0000259" key="1">
    <source>
        <dbReference type="Pfam" id="PF22036"/>
    </source>
</evidence>
<feature type="domain" description="MoaF-like" evidence="1">
    <location>
        <begin position="22"/>
        <end position="107"/>
    </location>
</feature>
<gene>
    <name evidence="2" type="ORF">UFOPK1591_01291</name>
</gene>
<dbReference type="AlphaFoldDB" id="A0A6J6E3T6"/>
<dbReference type="InterPro" id="IPR012674">
    <property type="entry name" value="Calycin"/>
</dbReference>
<dbReference type="Pfam" id="PF22036">
    <property type="entry name" value="MoaF_like"/>
    <property type="match status" value="1"/>
</dbReference>
<dbReference type="InterPro" id="IPR053892">
    <property type="entry name" value="MoaF-like"/>
</dbReference>
<evidence type="ECO:0000313" key="2">
    <source>
        <dbReference type="EMBL" id="CAB4570847.1"/>
    </source>
</evidence>
<dbReference type="Gene3D" id="2.40.128.20">
    <property type="match status" value="1"/>
</dbReference>
<accession>A0A6J6E3T6</accession>
<organism evidence="2">
    <name type="scientific">freshwater metagenome</name>
    <dbReference type="NCBI Taxonomy" id="449393"/>
    <lineage>
        <taxon>unclassified sequences</taxon>
        <taxon>metagenomes</taxon>
        <taxon>ecological metagenomes</taxon>
    </lineage>
</organism>
<dbReference type="EMBL" id="CAEZTD010000125">
    <property type="protein sequence ID" value="CAB4570847.1"/>
    <property type="molecule type" value="Genomic_DNA"/>
</dbReference>
<reference evidence="2" key="1">
    <citation type="submission" date="2020-05" db="EMBL/GenBank/DDBJ databases">
        <authorList>
            <person name="Chiriac C."/>
            <person name="Salcher M."/>
            <person name="Ghai R."/>
            <person name="Kavagutti S V."/>
        </authorList>
    </citation>
    <scope>NUCLEOTIDE SEQUENCE</scope>
</reference>